<dbReference type="KEGG" id="tva:4760332"/>
<dbReference type="SUPFAM" id="SSF48403">
    <property type="entry name" value="Ankyrin repeat"/>
    <property type="match status" value="1"/>
</dbReference>
<dbReference type="Gene3D" id="1.25.40.20">
    <property type="entry name" value="Ankyrin repeat-containing domain"/>
    <property type="match status" value="4"/>
</dbReference>
<reference evidence="5" key="1">
    <citation type="submission" date="2006-10" db="EMBL/GenBank/DDBJ databases">
        <authorList>
            <person name="Amadeo P."/>
            <person name="Zhao Q."/>
            <person name="Wortman J."/>
            <person name="Fraser-Liggett C."/>
            <person name="Carlton J."/>
        </authorList>
    </citation>
    <scope>NUCLEOTIDE SEQUENCE</scope>
    <source>
        <strain evidence="5">G3</strain>
    </source>
</reference>
<evidence type="ECO:0000256" key="2">
    <source>
        <dbReference type="ARBA" id="ARBA00023043"/>
    </source>
</evidence>
<protein>
    <recommendedName>
        <fullName evidence="4">BACK domain-containing protein</fullName>
    </recommendedName>
</protein>
<evidence type="ECO:0000259" key="4">
    <source>
        <dbReference type="Pfam" id="PF07707"/>
    </source>
</evidence>
<dbReference type="InterPro" id="IPR011333">
    <property type="entry name" value="SKP1/BTB/POZ_sf"/>
</dbReference>
<dbReference type="PROSITE" id="PS50297">
    <property type="entry name" value="ANK_REP_REGION"/>
    <property type="match status" value="8"/>
</dbReference>
<evidence type="ECO:0000256" key="3">
    <source>
        <dbReference type="PROSITE-ProRule" id="PRU00023"/>
    </source>
</evidence>
<name>A2EXV9_TRIV3</name>
<feature type="repeat" description="ANK" evidence="3">
    <location>
        <begin position="540"/>
        <end position="572"/>
    </location>
</feature>
<dbReference type="VEuPathDB" id="TrichDB:TVAG_020450"/>
<dbReference type="OrthoDB" id="1577640at2759"/>
<feature type="repeat" description="ANK" evidence="3">
    <location>
        <begin position="507"/>
        <end position="539"/>
    </location>
</feature>
<dbReference type="Pfam" id="PF07707">
    <property type="entry name" value="BACK"/>
    <property type="match status" value="1"/>
</dbReference>
<dbReference type="PROSITE" id="PS50088">
    <property type="entry name" value="ANK_REPEAT"/>
    <property type="match status" value="8"/>
</dbReference>
<gene>
    <name evidence="5" type="ORF">TVAG_020450</name>
</gene>
<accession>A2EXV9</accession>
<dbReference type="SMART" id="SM00248">
    <property type="entry name" value="ANK"/>
    <property type="match status" value="8"/>
</dbReference>
<feature type="repeat" description="ANK" evidence="3">
    <location>
        <begin position="441"/>
        <end position="473"/>
    </location>
</feature>
<dbReference type="eggNOG" id="KOG4177">
    <property type="taxonomic scope" value="Eukaryota"/>
</dbReference>
<dbReference type="InParanoid" id="A2EXV9"/>
<feature type="repeat" description="ANK" evidence="3">
    <location>
        <begin position="375"/>
        <end position="407"/>
    </location>
</feature>
<feature type="repeat" description="ANK" evidence="3">
    <location>
        <begin position="474"/>
        <end position="506"/>
    </location>
</feature>
<dbReference type="STRING" id="5722.A2EXV9"/>
<feature type="repeat" description="ANK" evidence="3">
    <location>
        <begin position="408"/>
        <end position="440"/>
    </location>
</feature>
<sequence length="592" mass="67588">MVLFQLKNQILQRINDCKTCEKVTLTINNVEFIINKYFAVAISKMFYANYLLDNNNVNIDITTEIETQDTYNILKDILQYRKRDVECDESVCKDLFHIGVKLDINDLIEFYKNHFIDNTNIDINNCFDLLEFYFDISSEEKTNECSDFISSHFFEIDENKFKTISKKVGFDIVQRIIKSDKLKIKDEDSLAKFVICLARESETFYQLIEHIRLEFCSKQIIDEIQNLSNENNYNIIISSFHDSLLRSRPPKHNYIRYNIQNEFLQNISELEKSNDFSNIYKFLDEISKDDNRIMSSIAFNELAETKDSDGFYIIHKAAQDGKLRLIERLVEHGFDIEIKNNNGETPLIRASYNDYLEVVQYLISVGADKEAKNNDGYTPLIYASQNGYLEVVKYLISVGADKEAKNNDGYTPLIYASLNGHLEVVKYLISVGADKEAKNNDGGTPLIYASLNGHLEVVKYLISVGADKEAKNKYGDNPLILASENGHLEVVKYLISVGADKDAKNNNGGTPLIYASLNGHLEIVKYLISVGADKEAKNNDGFTPLIIASFYSHLEVVKYLISVGANKEAKNKYGNTCFDCGNRVIKKYLSSI</sequence>
<dbReference type="EMBL" id="DS113534">
    <property type="protein sequence ID" value="EAY02492.1"/>
    <property type="molecule type" value="Genomic_DNA"/>
</dbReference>
<dbReference type="Pfam" id="PF13637">
    <property type="entry name" value="Ank_4"/>
    <property type="match status" value="1"/>
</dbReference>
<dbReference type="InterPro" id="IPR002110">
    <property type="entry name" value="Ankyrin_rpt"/>
</dbReference>
<organism evidence="5 6">
    <name type="scientific">Trichomonas vaginalis (strain ATCC PRA-98 / G3)</name>
    <dbReference type="NCBI Taxonomy" id="412133"/>
    <lineage>
        <taxon>Eukaryota</taxon>
        <taxon>Metamonada</taxon>
        <taxon>Parabasalia</taxon>
        <taxon>Trichomonadida</taxon>
        <taxon>Trichomonadidae</taxon>
        <taxon>Trichomonas</taxon>
    </lineage>
</organism>
<dbReference type="Proteomes" id="UP000001542">
    <property type="component" value="Unassembled WGS sequence"/>
</dbReference>
<dbReference type="PRINTS" id="PR01415">
    <property type="entry name" value="ANKYRIN"/>
</dbReference>
<dbReference type="InterPro" id="IPR011705">
    <property type="entry name" value="BACK"/>
</dbReference>
<dbReference type="SMR" id="A2EXV9"/>
<evidence type="ECO:0000313" key="6">
    <source>
        <dbReference type="Proteomes" id="UP000001542"/>
    </source>
</evidence>
<dbReference type="Pfam" id="PF12796">
    <property type="entry name" value="Ank_2"/>
    <property type="match status" value="2"/>
</dbReference>
<dbReference type="RefSeq" id="XP_001314731.1">
    <property type="nucleotide sequence ID" value="XM_001314697.1"/>
</dbReference>
<feature type="repeat" description="ANK" evidence="3">
    <location>
        <begin position="309"/>
        <end position="341"/>
    </location>
</feature>
<dbReference type="PANTHER" id="PTHR24188:SF29">
    <property type="entry name" value="GH09064P"/>
    <property type="match status" value="1"/>
</dbReference>
<reference evidence="5" key="2">
    <citation type="journal article" date="2007" name="Science">
        <title>Draft genome sequence of the sexually transmitted pathogen Trichomonas vaginalis.</title>
        <authorList>
            <person name="Carlton J.M."/>
            <person name="Hirt R.P."/>
            <person name="Silva J.C."/>
            <person name="Delcher A.L."/>
            <person name="Schatz M."/>
            <person name="Zhao Q."/>
            <person name="Wortman J.R."/>
            <person name="Bidwell S.L."/>
            <person name="Alsmark U.C.M."/>
            <person name="Besteiro S."/>
            <person name="Sicheritz-Ponten T."/>
            <person name="Noel C.J."/>
            <person name="Dacks J.B."/>
            <person name="Foster P.G."/>
            <person name="Simillion C."/>
            <person name="Van de Peer Y."/>
            <person name="Miranda-Saavedra D."/>
            <person name="Barton G.J."/>
            <person name="Westrop G.D."/>
            <person name="Mueller S."/>
            <person name="Dessi D."/>
            <person name="Fiori P.L."/>
            <person name="Ren Q."/>
            <person name="Paulsen I."/>
            <person name="Zhang H."/>
            <person name="Bastida-Corcuera F.D."/>
            <person name="Simoes-Barbosa A."/>
            <person name="Brown M.T."/>
            <person name="Hayes R.D."/>
            <person name="Mukherjee M."/>
            <person name="Okumura C.Y."/>
            <person name="Schneider R."/>
            <person name="Smith A.J."/>
            <person name="Vanacova S."/>
            <person name="Villalvazo M."/>
            <person name="Haas B.J."/>
            <person name="Pertea M."/>
            <person name="Feldblyum T.V."/>
            <person name="Utterback T.R."/>
            <person name="Shu C.L."/>
            <person name="Osoegawa K."/>
            <person name="de Jong P.J."/>
            <person name="Hrdy I."/>
            <person name="Horvathova L."/>
            <person name="Zubacova Z."/>
            <person name="Dolezal P."/>
            <person name="Malik S.B."/>
            <person name="Logsdon J.M. Jr."/>
            <person name="Henze K."/>
            <person name="Gupta A."/>
            <person name="Wang C.C."/>
            <person name="Dunne R.L."/>
            <person name="Upcroft J.A."/>
            <person name="Upcroft P."/>
            <person name="White O."/>
            <person name="Salzberg S.L."/>
            <person name="Tang P."/>
            <person name="Chiu C.-H."/>
            <person name="Lee Y.-S."/>
            <person name="Embley T.M."/>
            <person name="Coombs G.H."/>
            <person name="Mottram J.C."/>
            <person name="Tachezy J."/>
            <person name="Fraser-Liggett C.M."/>
            <person name="Johnson P.J."/>
        </authorList>
    </citation>
    <scope>NUCLEOTIDE SEQUENCE [LARGE SCALE GENOMIC DNA]</scope>
    <source>
        <strain evidence="5">G3</strain>
    </source>
</reference>
<keyword evidence="2 3" id="KW-0040">ANK repeat</keyword>
<evidence type="ECO:0000256" key="1">
    <source>
        <dbReference type="ARBA" id="ARBA00022737"/>
    </source>
</evidence>
<dbReference type="Pfam" id="PF00023">
    <property type="entry name" value="Ank"/>
    <property type="match status" value="1"/>
</dbReference>
<feature type="domain" description="BACK" evidence="4">
    <location>
        <begin position="126"/>
        <end position="224"/>
    </location>
</feature>
<proteinExistence type="predicted"/>
<evidence type="ECO:0000313" key="5">
    <source>
        <dbReference type="EMBL" id="EAY02492.1"/>
    </source>
</evidence>
<keyword evidence="6" id="KW-1185">Reference proteome</keyword>
<dbReference type="InterPro" id="IPR036770">
    <property type="entry name" value="Ankyrin_rpt-contain_sf"/>
</dbReference>
<dbReference type="PANTHER" id="PTHR24188">
    <property type="entry name" value="ANKYRIN REPEAT PROTEIN"/>
    <property type="match status" value="1"/>
</dbReference>
<keyword evidence="1" id="KW-0677">Repeat</keyword>
<feature type="repeat" description="ANK" evidence="3">
    <location>
        <begin position="342"/>
        <end position="374"/>
    </location>
</feature>
<dbReference type="Gene3D" id="3.30.710.10">
    <property type="entry name" value="Potassium Channel Kv1.1, Chain A"/>
    <property type="match status" value="1"/>
</dbReference>
<dbReference type="VEuPathDB" id="TrichDB:TVAGG3_0317900"/>
<dbReference type="AlphaFoldDB" id="A2EXV9"/>